<proteinExistence type="predicted"/>
<sequence length="442" mass="48139">MSDNRRYGDDPSRYPYSGNPSSSSDYYGNPSSSSDYFGNPSSSSDYFGNPSSSYDVVNDPGMSSGYNNNPYFGTSTYPNQPLPNFDNNSYSGNPSWGSAYSNQPTRTSPIPDSGILTKSDHNLNAGYATGYAPQPGKTDKHFTVYPDDTTSSDVDSDDSADSHVHRGFGLQGFGTSAGLQRCSASAQASDADSEVRSFSLQSLRAGLQSCSTSALAKKKRKNKKHQQWIASWKKGTAPPPEFMDGNCVMNYSVSTDGYFRAGRKGGCGVIIRDNVGKPIVASAVSSPKVVSFLYHQLQGVTRAVELAVDYSLRDIQLFCNAKHVARLVNKVFDTVDGCSFHTTSSDVDSDDFCKSCVRACAKEEYHAVLPLLKKLARLASKFFVPLQIGKVPRERNRAADYLAKNGGPGMEVLHPDEFPDELKEILCEDYVESEKYKLPCSG</sequence>
<name>A0AA41VQG1_PAPNU</name>
<dbReference type="EMBL" id="JAJJMA010269168">
    <property type="protein sequence ID" value="MCL7045385.1"/>
    <property type="molecule type" value="Genomic_DNA"/>
</dbReference>
<evidence type="ECO:0000256" key="1">
    <source>
        <dbReference type="SAM" id="MobiDB-lite"/>
    </source>
</evidence>
<feature type="compositionally biased region" description="Polar residues" evidence="1">
    <location>
        <begin position="85"/>
        <end position="110"/>
    </location>
</feature>
<dbReference type="Gene3D" id="3.30.420.10">
    <property type="entry name" value="Ribonuclease H-like superfamily/Ribonuclease H"/>
    <property type="match status" value="1"/>
</dbReference>
<dbReference type="GO" id="GO:0003676">
    <property type="term" value="F:nucleic acid binding"/>
    <property type="evidence" value="ECO:0007669"/>
    <property type="project" value="InterPro"/>
</dbReference>
<protein>
    <submittedName>
        <fullName evidence="2">Uncharacterized protein</fullName>
    </submittedName>
</protein>
<comment type="caution">
    <text evidence="2">The sequence shown here is derived from an EMBL/GenBank/DDBJ whole genome shotgun (WGS) entry which is preliminary data.</text>
</comment>
<evidence type="ECO:0000313" key="2">
    <source>
        <dbReference type="EMBL" id="MCL7045385.1"/>
    </source>
</evidence>
<feature type="compositionally biased region" description="Polar residues" evidence="1">
    <location>
        <begin position="64"/>
        <end position="79"/>
    </location>
</feature>
<dbReference type="InterPro" id="IPR036397">
    <property type="entry name" value="RNaseH_sf"/>
</dbReference>
<dbReference type="InterPro" id="IPR044730">
    <property type="entry name" value="RNase_H-like_dom_plant"/>
</dbReference>
<dbReference type="PANTHER" id="PTHR47723">
    <property type="entry name" value="OS05G0353850 PROTEIN"/>
    <property type="match status" value="1"/>
</dbReference>
<dbReference type="AlphaFoldDB" id="A0AA41VQG1"/>
<gene>
    <name evidence="2" type="ORF">MKW94_004528</name>
</gene>
<accession>A0AA41VQG1</accession>
<dbReference type="CDD" id="cd06222">
    <property type="entry name" value="RNase_H_like"/>
    <property type="match status" value="1"/>
</dbReference>
<dbReference type="PANTHER" id="PTHR47723:SF4">
    <property type="entry name" value="PENTATRICOPEPTIDE REPEAT-CONTAINING-LIKE PROTEIN"/>
    <property type="match status" value="1"/>
</dbReference>
<feature type="compositionally biased region" description="Polar residues" evidence="1">
    <location>
        <begin position="39"/>
        <end position="55"/>
    </location>
</feature>
<organism evidence="2 3">
    <name type="scientific">Papaver nudicaule</name>
    <name type="common">Iceland poppy</name>
    <dbReference type="NCBI Taxonomy" id="74823"/>
    <lineage>
        <taxon>Eukaryota</taxon>
        <taxon>Viridiplantae</taxon>
        <taxon>Streptophyta</taxon>
        <taxon>Embryophyta</taxon>
        <taxon>Tracheophyta</taxon>
        <taxon>Spermatophyta</taxon>
        <taxon>Magnoliopsida</taxon>
        <taxon>Ranunculales</taxon>
        <taxon>Papaveraceae</taxon>
        <taxon>Papaveroideae</taxon>
        <taxon>Papaver</taxon>
    </lineage>
</organism>
<feature type="compositionally biased region" description="Low complexity" evidence="1">
    <location>
        <begin position="13"/>
        <end position="36"/>
    </location>
</feature>
<evidence type="ECO:0000313" key="3">
    <source>
        <dbReference type="Proteomes" id="UP001177140"/>
    </source>
</evidence>
<dbReference type="InterPro" id="IPR053151">
    <property type="entry name" value="RNase_H-like"/>
</dbReference>
<reference evidence="2" key="1">
    <citation type="submission" date="2022-03" db="EMBL/GenBank/DDBJ databases">
        <title>A functionally conserved STORR gene fusion in Papaver species that diverged 16.8 million years ago.</title>
        <authorList>
            <person name="Catania T."/>
        </authorList>
    </citation>
    <scope>NUCLEOTIDE SEQUENCE</scope>
    <source>
        <strain evidence="2">S-191538</strain>
    </source>
</reference>
<feature type="compositionally biased region" description="Basic and acidic residues" evidence="1">
    <location>
        <begin position="1"/>
        <end position="12"/>
    </location>
</feature>
<keyword evidence="3" id="KW-1185">Reference proteome</keyword>
<dbReference type="Proteomes" id="UP001177140">
    <property type="component" value="Unassembled WGS sequence"/>
</dbReference>
<feature type="region of interest" description="Disordered" evidence="1">
    <location>
        <begin position="1"/>
        <end position="139"/>
    </location>
</feature>